<evidence type="ECO:0000256" key="1">
    <source>
        <dbReference type="SAM" id="MobiDB-lite"/>
    </source>
</evidence>
<feature type="non-terminal residue" evidence="2">
    <location>
        <position position="104"/>
    </location>
</feature>
<dbReference type="AlphaFoldDB" id="A0A0P9ENM1"/>
<accession>A0A0P9ENM1</accession>
<organism evidence="2 3">
    <name type="scientific">Rhodotorula graminis (strain WP1)</name>
    <dbReference type="NCBI Taxonomy" id="578459"/>
    <lineage>
        <taxon>Eukaryota</taxon>
        <taxon>Fungi</taxon>
        <taxon>Dikarya</taxon>
        <taxon>Basidiomycota</taxon>
        <taxon>Pucciniomycotina</taxon>
        <taxon>Microbotryomycetes</taxon>
        <taxon>Sporidiobolales</taxon>
        <taxon>Sporidiobolaceae</taxon>
        <taxon>Rhodotorula</taxon>
    </lineage>
</organism>
<sequence>AACRQHGPVGRQRRRAGLGPRAIGQRAARPLAPVHRQRLFARLECGLAVRRLFLGAVERVLLGARARLALRLADRRRRPDAARLLRRRPALVRPVGAARRVRDG</sequence>
<dbReference type="RefSeq" id="XP_018269756.1">
    <property type="nucleotide sequence ID" value="XM_018412841.1"/>
</dbReference>
<dbReference type="GeneID" id="28973290"/>
<keyword evidence="3" id="KW-1185">Reference proteome</keyword>
<feature type="region of interest" description="Disordered" evidence="1">
    <location>
        <begin position="1"/>
        <end position="22"/>
    </location>
</feature>
<dbReference type="Proteomes" id="UP000053890">
    <property type="component" value="Unassembled WGS sequence"/>
</dbReference>
<proteinExistence type="predicted"/>
<reference evidence="2 3" key="1">
    <citation type="journal article" date="2015" name="Front. Microbiol.">
        <title>Genome sequence of the plant growth promoting endophytic yeast Rhodotorula graminis WP1.</title>
        <authorList>
            <person name="Firrincieli A."/>
            <person name="Otillar R."/>
            <person name="Salamov A."/>
            <person name="Schmutz J."/>
            <person name="Khan Z."/>
            <person name="Redman R.S."/>
            <person name="Fleck N.D."/>
            <person name="Lindquist E."/>
            <person name="Grigoriev I.V."/>
            <person name="Doty S.L."/>
        </authorList>
    </citation>
    <scope>NUCLEOTIDE SEQUENCE [LARGE SCALE GENOMIC DNA]</scope>
    <source>
        <strain evidence="2 3">WP1</strain>
    </source>
</reference>
<name>A0A0P9ENM1_RHOGW</name>
<dbReference type="EMBL" id="KQ474082">
    <property type="protein sequence ID" value="KPV73707.1"/>
    <property type="molecule type" value="Genomic_DNA"/>
</dbReference>
<feature type="non-terminal residue" evidence="2">
    <location>
        <position position="1"/>
    </location>
</feature>
<gene>
    <name evidence="2" type="ORF">RHOBADRAFT_28857</name>
</gene>
<evidence type="ECO:0000313" key="3">
    <source>
        <dbReference type="Proteomes" id="UP000053890"/>
    </source>
</evidence>
<evidence type="ECO:0000313" key="2">
    <source>
        <dbReference type="EMBL" id="KPV73707.1"/>
    </source>
</evidence>
<protein>
    <submittedName>
        <fullName evidence="2">Uncharacterized protein</fullName>
    </submittedName>
</protein>